<feature type="region of interest" description="Disordered" evidence="1">
    <location>
        <begin position="1"/>
        <end position="28"/>
    </location>
</feature>
<dbReference type="AlphaFoldDB" id="A0A9D4SYE9"/>
<evidence type="ECO:0000313" key="3">
    <source>
        <dbReference type="Proteomes" id="UP000821837"/>
    </source>
</evidence>
<comment type="caution">
    <text evidence="2">The sequence shown here is derived from an EMBL/GenBank/DDBJ whole genome shotgun (WGS) entry which is preliminary data.</text>
</comment>
<dbReference type="EMBL" id="JABSTV010001250">
    <property type="protein sequence ID" value="KAH7956885.1"/>
    <property type="molecule type" value="Genomic_DNA"/>
</dbReference>
<evidence type="ECO:0000256" key="1">
    <source>
        <dbReference type="SAM" id="MobiDB-lite"/>
    </source>
</evidence>
<keyword evidence="3" id="KW-1185">Reference proteome</keyword>
<dbReference type="Proteomes" id="UP000821837">
    <property type="component" value="Unassembled WGS sequence"/>
</dbReference>
<feature type="region of interest" description="Disordered" evidence="1">
    <location>
        <begin position="49"/>
        <end position="84"/>
    </location>
</feature>
<name>A0A9D4SYE9_RHISA</name>
<proteinExistence type="predicted"/>
<protein>
    <submittedName>
        <fullName evidence="2">Uncharacterized protein</fullName>
    </submittedName>
</protein>
<accession>A0A9D4SYE9</accession>
<evidence type="ECO:0000313" key="2">
    <source>
        <dbReference type="EMBL" id="KAH7956885.1"/>
    </source>
</evidence>
<reference evidence="2" key="1">
    <citation type="journal article" date="2020" name="Cell">
        <title>Large-Scale Comparative Analyses of Tick Genomes Elucidate Their Genetic Diversity and Vector Capacities.</title>
        <authorList>
            <consortium name="Tick Genome and Microbiome Consortium (TIGMIC)"/>
            <person name="Jia N."/>
            <person name="Wang J."/>
            <person name="Shi W."/>
            <person name="Du L."/>
            <person name="Sun Y."/>
            <person name="Zhan W."/>
            <person name="Jiang J.F."/>
            <person name="Wang Q."/>
            <person name="Zhang B."/>
            <person name="Ji P."/>
            <person name="Bell-Sakyi L."/>
            <person name="Cui X.M."/>
            <person name="Yuan T.T."/>
            <person name="Jiang B.G."/>
            <person name="Yang W.F."/>
            <person name="Lam T.T."/>
            <person name="Chang Q.C."/>
            <person name="Ding S.J."/>
            <person name="Wang X.J."/>
            <person name="Zhu J.G."/>
            <person name="Ruan X.D."/>
            <person name="Zhao L."/>
            <person name="Wei J.T."/>
            <person name="Ye R.Z."/>
            <person name="Que T.C."/>
            <person name="Du C.H."/>
            <person name="Zhou Y.H."/>
            <person name="Cheng J.X."/>
            <person name="Dai P.F."/>
            <person name="Guo W.B."/>
            <person name="Han X.H."/>
            <person name="Huang E.J."/>
            <person name="Li L.F."/>
            <person name="Wei W."/>
            <person name="Gao Y.C."/>
            <person name="Liu J.Z."/>
            <person name="Shao H.Z."/>
            <person name="Wang X."/>
            <person name="Wang C.C."/>
            <person name="Yang T.C."/>
            <person name="Huo Q.B."/>
            <person name="Li W."/>
            <person name="Chen H.Y."/>
            <person name="Chen S.E."/>
            <person name="Zhou L.G."/>
            <person name="Ni X.B."/>
            <person name="Tian J.H."/>
            <person name="Sheng Y."/>
            <person name="Liu T."/>
            <person name="Pan Y.S."/>
            <person name="Xia L.Y."/>
            <person name="Li J."/>
            <person name="Zhao F."/>
            <person name="Cao W.C."/>
        </authorList>
    </citation>
    <scope>NUCLEOTIDE SEQUENCE</scope>
    <source>
        <strain evidence="2">Rsan-2018</strain>
    </source>
</reference>
<reference evidence="2" key="2">
    <citation type="submission" date="2021-09" db="EMBL/GenBank/DDBJ databases">
        <authorList>
            <person name="Jia N."/>
            <person name="Wang J."/>
            <person name="Shi W."/>
            <person name="Du L."/>
            <person name="Sun Y."/>
            <person name="Zhan W."/>
            <person name="Jiang J."/>
            <person name="Wang Q."/>
            <person name="Zhang B."/>
            <person name="Ji P."/>
            <person name="Sakyi L.B."/>
            <person name="Cui X."/>
            <person name="Yuan T."/>
            <person name="Jiang B."/>
            <person name="Yang W."/>
            <person name="Lam T.T.-Y."/>
            <person name="Chang Q."/>
            <person name="Ding S."/>
            <person name="Wang X."/>
            <person name="Zhu J."/>
            <person name="Ruan X."/>
            <person name="Zhao L."/>
            <person name="Wei J."/>
            <person name="Que T."/>
            <person name="Du C."/>
            <person name="Cheng J."/>
            <person name="Dai P."/>
            <person name="Han X."/>
            <person name="Huang E."/>
            <person name="Gao Y."/>
            <person name="Liu J."/>
            <person name="Shao H."/>
            <person name="Ye R."/>
            <person name="Li L."/>
            <person name="Wei W."/>
            <person name="Wang X."/>
            <person name="Wang C."/>
            <person name="Huo Q."/>
            <person name="Li W."/>
            <person name="Guo W."/>
            <person name="Chen H."/>
            <person name="Chen S."/>
            <person name="Zhou L."/>
            <person name="Zhou L."/>
            <person name="Ni X."/>
            <person name="Tian J."/>
            <person name="Zhou Y."/>
            <person name="Sheng Y."/>
            <person name="Liu T."/>
            <person name="Pan Y."/>
            <person name="Xia L."/>
            <person name="Li J."/>
            <person name="Zhao F."/>
            <person name="Cao W."/>
        </authorList>
    </citation>
    <scope>NUCLEOTIDE SEQUENCE</scope>
    <source>
        <strain evidence="2">Rsan-2018</strain>
        <tissue evidence="2">Larvae</tissue>
    </source>
</reference>
<sequence>MASTGPQDEPTSMQTEVNAETPATASAWTYDVNSGKTIGKEHIEWLQVGRKAKRASEPIQASKEQPEKEHMPTQKPSKQRNLKMPPFPTDDFKIVYRPQAGLDLSKWSLTAITHAIGRSSGLTQQDFYDNVRVQMQSVENIIIASTADTERATELRSITAIQLGGTIFSVNTHVRHPDDVCRGVIYGLLPGTSSAEIVAGLRVDSRYTVLGARMLGRPSTAVITFDGPHVAYYVTYQSGDYRCKPYRKPREDFCYKCGQGAVTEDHDCLPKCKICGQAHENAEKECKKKLRPNPPPYQVRQQQLDKAKPERMAVVHVARTSPSWTNPVAAPAAHNEASPAEAGLGLSCGRAPRLEQARQLC</sequence>
<gene>
    <name evidence="2" type="ORF">HPB52_013444</name>
</gene>
<organism evidence="2 3">
    <name type="scientific">Rhipicephalus sanguineus</name>
    <name type="common">Brown dog tick</name>
    <name type="synonym">Ixodes sanguineus</name>
    <dbReference type="NCBI Taxonomy" id="34632"/>
    <lineage>
        <taxon>Eukaryota</taxon>
        <taxon>Metazoa</taxon>
        <taxon>Ecdysozoa</taxon>
        <taxon>Arthropoda</taxon>
        <taxon>Chelicerata</taxon>
        <taxon>Arachnida</taxon>
        <taxon>Acari</taxon>
        <taxon>Parasitiformes</taxon>
        <taxon>Ixodida</taxon>
        <taxon>Ixodoidea</taxon>
        <taxon>Ixodidae</taxon>
        <taxon>Rhipicephalinae</taxon>
        <taxon>Rhipicephalus</taxon>
        <taxon>Rhipicephalus</taxon>
    </lineage>
</organism>